<comment type="caution">
    <text evidence="1">The sequence shown here is derived from an EMBL/GenBank/DDBJ whole genome shotgun (WGS) entry which is preliminary data.</text>
</comment>
<keyword evidence="2" id="KW-1185">Reference proteome</keyword>
<protein>
    <submittedName>
        <fullName evidence="1">Uncharacterized protein</fullName>
    </submittedName>
</protein>
<proteinExistence type="predicted"/>
<sequence>MATHFQARSCPQMMSPPPITCINIARILVQTPILKHSSLIILATLRLMELVLLLQIAQLVGPIPKPFPSVVSPSPGAIVGWMSNNSPSLPHLAVAVGSPGLVQSSSAAAFLKHPRTPTGVNGMDCQSEYSKHLMKRICTGQSDDDDGMWTANSHGNATSVVKLGHNTPSMHGLGYTNSNLALLALIASDVHKLWKWQRIERNPSGKLKRSAACIALSKNVSYVMSASGGKVSLFNMMTFKVMTMFMPPPLAATYLAFRPQDNNIIAIVMEDSTIQIYNIRVDEVKTKLKGHQNQITGLGFSQTLNALVSSGADAQLCMWSTGKWETLKSRFIQAPAGRQSPLVGETKVQFHNDQTHLLVVHDSQISIYDSKLECSRSCVAYRSELIVGRFIDGAAYINNTPTYPFVIAAHPSEPNQIALGMSDRAVHVVEPLDAELKWGGTASQDNGSPPSNLSNPSLSGNHSRTDTGR</sequence>
<accession>A0ACC0XEH8</accession>
<organism evidence="1 2">
    <name type="scientific">Pistacia integerrima</name>
    <dbReference type="NCBI Taxonomy" id="434235"/>
    <lineage>
        <taxon>Eukaryota</taxon>
        <taxon>Viridiplantae</taxon>
        <taxon>Streptophyta</taxon>
        <taxon>Embryophyta</taxon>
        <taxon>Tracheophyta</taxon>
        <taxon>Spermatophyta</taxon>
        <taxon>Magnoliopsida</taxon>
        <taxon>eudicotyledons</taxon>
        <taxon>Gunneridae</taxon>
        <taxon>Pentapetalae</taxon>
        <taxon>rosids</taxon>
        <taxon>malvids</taxon>
        <taxon>Sapindales</taxon>
        <taxon>Anacardiaceae</taxon>
        <taxon>Pistacia</taxon>
    </lineage>
</organism>
<evidence type="ECO:0000313" key="1">
    <source>
        <dbReference type="EMBL" id="KAJ0015072.1"/>
    </source>
</evidence>
<reference evidence="2" key="1">
    <citation type="journal article" date="2023" name="G3 (Bethesda)">
        <title>Genome assembly and association tests identify interacting loci associated with vigor, precocity, and sex in interspecific pistachio rootstocks.</title>
        <authorList>
            <person name="Palmer W."/>
            <person name="Jacygrad E."/>
            <person name="Sagayaradj S."/>
            <person name="Cavanaugh K."/>
            <person name="Han R."/>
            <person name="Bertier L."/>
            <person name="Beede B."/>
            <person name="Kafkas S."/>
            <person name="Golino D."/>
            <person name="Preece J."/>
            <person name="Michelmore R."/>
        </authorList>
    </citation>
    <scope>NUCLEOTIDE SEQUENCE [LARGE SCALE GENOMIC DNA]</scope>
</reference>
<dbReference type="Proteomes" id="UP001163603">
    <property type="component" value="Chromosome 13"/>
</dbReference>
<gene>
    <name evidence="1" type="ORF">Pint_21698</name>
</gene>
<name>A0ACC0XEH8_9ROSI</name>
<evidence type="ECO:0000313" key="2">
    <source>
        <dbReference type="Proteomes" id="UP001163603"/>
    </source>
</evidence>
<dbReference type="EMBL" id="CM047748">
    <property type="protein sequence ID" value="KAJ0015072.1"/>
    <property type="molecule type" value="Genomic_DNA"/>
</dbReference>